<evidence type="ECO:0000313" key="1">
    <source>
        <dbReference type="EMBL" id="ODP35983.1"/>
    </source>
</evidence>
<name>A0A1E3LQE9_9SPHN</name>
<evidence type="ECO:0000313" key="2">
    <source>
        <dbReference type="Proteomes" id="UP000094487"/>
    </source>
</evidence>
<reference evidence="1 2" key="1">
    <citation type="submission" date="2016-08" db="EMBL/GenBank/DDBJ databases">
        <title>Draft genome of the agarase producing Sphingomonas sp. MCT13.</title>
        <authorList>
            <person name="D'Andrea M.M."/>
            <person name="Rossolini G.M."/>
            <person name="Thaller M.C."/>
        </authorList>
    </citation>
    <scope>NUCLEOTIDE SEQUENCE [LARGE SCALE GENOMIC DNA]</scope>
    <source>
        <strain evidence="1 2">MCT13</strain>
    </source>
</reference>
<keyword evidence="2" id="KW-1185">Reference proteome</keyword>
<dbReference type="OrthoDB" id="107347at2"/>
<dbReference type="AlphaFoldDB" id="A0A1E3LQE9"/>
<protein>
    <recommendedName>
        <fullName evidence="3">Peptidase A2 domain-containing protein</fullName>
    </recommendedName>
</protein>
<sequence length="334" mass="36049">MEAYRDAMLRFIAPALLLCAAPAAPHDVATPANADHHLPDDSAGDMALGELANRMTVPVSINGSAPQPFVIDTGAERSVISRQFALRLGLAAGPTVRLTTMTGQSNVPTVVIPSLDVGPVRDRRAFNAPALEARHMGAHGLLGIEQLRRHMVAIDFKSGTISLRPSRSAGGRQERRPGDTDEIVVTARSRLGQLIVTEAEFEGTRVTVVIDTGSQVSMGNLALQRKLRRIPLKGPIEMTSVTGEKLTVNYHVAERVRIGGVNLAGVPVAFADIPPFEHFGLSNRPAVMLGMDALRGFRRVEIDFPDRKIRMLVSRNPSNDVSVLSRSGQASRLR</sequence>
<organism evidence="1 2">
    <name type="scientific">Sphingomonas turrisvirgatae</name>
    <dbReference type="NCBI Taxonomy" id="1888892"/>
    <lineage>
        <taxon>Bacteria</taxon>
        <taxon>Pseudomonadati</taxon>
        <taxon>Pseudomonadota</taxon>
        <taxon>Alphaproteobacteria</taxon>
        <taxon>Sphingomonadales</taxon>
        <taxon>Sphingomonadaceae</taxon>
        <taxon>Sphingomonas</taxon>
    </lineage>
</organism>
<gene>
    <name evidence="1" type="ORF">BFL28_07805</name>
</gene>
<proteinExistence type="predicted"/>
<dbReference type="CDD" id="cd05483">
    <property type="entry name" value="retropepsin_like_bacteria"/>
    <property type="match status" value="1"/>
</dbReference>
<dbReference type="EMBL" id="MDDS01000086">
    <property type="protein sequence ID" value="ODP35983.1"/>
    <property type="molecule type" value="Genomic_DNA"/>
</dbReference>
<dbReference type="SUPFAM" id="SSF50630">
    <property type="entry name" value="Acid proteases"/>
    <property type="match status" value="2"/>
</dbReference>
<accession>A0A1E3LQE9</accession>
<dbReference type="Proteomes" id="UP000094487">
    <property type="component" value="Unassembled WGS sequence"/>
</dbReference>
<dbReference type="InterPro" id="IPR034122">
    <property type="entry name" value="Retropepsin-like_bacterial"/>
</dbReference>
<dbReference type="Pfam" id="PF13650">
    <property type="entry name" value="Asp_protease_2"/>
    <property type="match status" value="2"/>
</dbReference>
<dbReference type="STRING" id="1888892.BFL28_07805"/>
<evidence type="ECO:0008006" key="3">
    <source>
        <dbReference type="Google" id="ProtNLM"/>
    </source>
</evidence>
<comment type="caution">
    <text evidence="1">The sequence shown here is derived from an EMBL/GenBank/DDBJ whole genome shotgun (WGS) entry which is preliminary data.</text>
</comment>
<dbReference type="Gene3D" id="2.40.70.10">
    <property type="entry name" value="Acid Proteases"/>
    <property type="match status" value="2"/>
</dbReference>
<dbReference type="InterPro" id="IPR021109">
    <property type="entry name" value="Peptidase_aspartic_dom_sf"/>
</dbReference>